<evidence type="ECO:0000256" key="4">
    <source>
        <dbReference type="ARBA" id="ARBA00022912"/>
    </source>
</evidence>
<dbReference type="Pfam" id="PF01451">
    <property type="entry name" value="LMWPc"/>
    <property type="match status" value="1"/>
</dbReference>
<comment type="similarity">
    <text evidence="1">Belongs to the low molecular weight phosphotyrosine protein phosphatase family.</text>
</comment>
<evidence type="ECO:0000313" key="8">
    <source>
        <dbReference type="Proteomes" id="UP000219994"/>
    </source>
</evidence>
<sequence length="176" mass="19611">MVPHSPPADGSPPGRGARFRVSFVCTGNICRSPMAEVLLRTRIEQAGLASRVHIESSGTGDWHVGEPADPRTLAALNRAGYDGSRHRARQFDPTDFSLLDLVVAFDRSQERTLRAWAPTDVDWAKVRMLLEFDPDLAPLREVPDPYYSDDNTFDRVLGMIDRSVTALFHQLAPALR</sequence>
<evidence type="ECO:0000313" key="7">
    <source>
        <dbReference type="EMBL" id="PDQ35403.1"/>
    </source>
</evidence>
<feature type="active site" description="Proton donor" evidence="5">
    <location>
        <position position="144"/>
    </location>
</feature>
<dbReference type="EMBL" id="NAEP01000034">
    <property type="protein sequence ID" value="PDQ35403.1"/>
    <property type="molecule type" value="Genomic_DNA"/>
</dbReference>
<dbReference type="InterPro" id="IPR036196">
    <property type="entry name" value="Ptyr_pPase_sf"/>
</dbReference>
<dbReference type="PANTHER" id="PTHR11717:SF7">
    <property type="entry name" value="LOW MOLECULAR WEIGHT PHOSPHOTYROSINE PROTEIN PHOSPHATASE"/>
    <property type="match status" value="1"/>
</dbReference>
<keyword evidence="3" id="KW-0378">Hydrolase</keyword>
<proteinExistence type="inferred from homology"/>
<feature type="active site" evidence="5">
    <location>
        <position position="31"/>
    </location>
</feature>
<dbReference type="InterPro" id="IPR050438">
    <property type="entry name" value="LMW_PTPase"/>
</dbReference>
<feature type="active site" description="Nucleophile" evidence="5">
    <location>
        <position position="25"/>
    </location>
</feature>
<dbReference type="PANTHER" id="PTHR11717">
    <property type="entry name" value="LOW MOLECULAR WEIGHT PROTEIN TYROSINE PHOSPHATASE"/>
    <property type="match status" value="1"/>
</dbReference>
<dbReference type="SUPFAM" id="SSF52788">
    <property type="entry name" value="Phosphotyrosine protein phosphatases I"/>
    <property type="match status" value="1"/>
</dbReference>
<dbReference type="Proteomes" id="UP000219994">
    <property type="component" value="Unassembled WGS sequence"/>
</dbReference>
<comment type="caution">
    <text evidence="7">The sequence shown here is derived from an EMBL/GenBank/DDBJ whole genome shotgun (WGS) entry which is preliminary data.</text>
</comment>
<dbReference type="GO" id="GO:0004725">
    <property type="term" value="F:protein tyrosine phosphatase activity"/>
    <property type="evidence" value="ECO:0007669"/>
    <property type="project" value="UniProtKB-EC"/>
</dbReference>
<feature type="domain" description="Phosphotyrosine protein phosphatase I" evidence="6">
    <location>
        <begin position="19"/>
        <end position="170"/>
    </location>
</feature>
<accession>A0A2A6FSK0</accession>
<evidence type="ECO:0000256" key="2">
    <source>
        <dbReference type="ARBA" id="ARBA00013064"/>
    </source>
</evidence>
<dbReference type="AlphaFoldDB" id="A0A2A6FSK0"/>
<name>A0A2A6FSK0_9MICO</name>
<dbReference type="InterPro" id="IPR023485">
    <property type="entry name" value="Ptyr_pPase"/>
</dbReference>
<dbReference type="SMART" id="SM00226">
    <property type="entry name" value="LMWPc"/>
    <property type="match status" value="1"/>
</dbReference>
<dbReference type="EC" id="3.1.3.48" evidence="2"/>
<dbReference type="PRINTS" id="PR00719">
    <property type="entry name" value="LMWPTPASE"/>
</dbReference>
<evidence type="ECO:0000256" key="1">
    <source>
        <dbReference type="ARBA" id="ARBA00011063"/>
    </source>
</evidence>
<dbReference type="CDD" id="cd16343">
    <property type="entry name" value="LMWPTP"/>
    <property type="match status" value="1"/>
</dbReference>
<protein>
    <recommendedName>
        <fullName evidence="2">protein-tyrosine-phosphatase</fullName>
        <ecNumber evidence="2">3.1.3.48</ecNumber>
    </recommendedName>
</protein>
<evidence type="ECO:0000256" key="5">
    <source>
        <dbReference type="PIRSR" id="PIRSR617867-1"/>
    </source>
</evidence>
<keyword evidence="4" id="KW-0904">Protein phosphatase</keyword>
<dbReference type="Gene3D" id="3.40.50.2300">
    <property type="match status" value="1"/>
</dbReference>
<organism evidence="7 8">
    <name type="scientific">Candidatus Lumbricidiphila eiseniae</name>
    <dbReference type="NCBI Taxonomy" id="1969409"/>
    <lineage>
        <taxon>Bacteria</taxon>
        <taxon>Bacillati</taxon>
        <taxon>Actinomycetota</taxon>
        <taxon>Actinomycetes</taxon>
        <taxon>Micrococcales</taxon>
        <taxon>Microbacteriaceae</taxon>
        <taxon>Candidatus Lumbricidiphila</taxon>
    </lineage>
</organism>
<evidence type="ECO:0000259" key="6">
    <source>
        <dbReference type="SMART" id="SM00226"/>
    </source>
</evidence>
<dbReference type="InterPro" id="IPR017867">
    <property type="entry name" value="Tyr_phospatase_low_mol_wt"/>
</dbReference>
<evidence type="ECO:0000256" key="3">
    <source>
        <dbReference type="ARBA" id="ARBA00022801"/>
    </source>
</evidence>
<reference evidence="8" key="1">
    <citation type="submission" date="2017-03" db="EMBL/GenBank/DDBJ databases">
        <authorList>
            <person name="Lund M.B."/>
        </authorList>
    </citation>
    <scope>NUCLEOTIDE SEQUENCE [LARGE SCALE GENOMIC DNA]</scope>
</reference>
<gene>
    <name evidence="7" type="ORF">B5766_06145</name>
</gene>